<proteinExistence type="inferred from homology"/>
<dbReference type="Pfam" id="PF10152">
    <property type="entry name" value="CCDC53"/>
    <property type="match status" value="1"/>
</dbReference>
<sequence length="177" mass="19726">MEASAAITGDVDKTQIPPLNQKRILAFVNHFLISTCNFLNEFSMGCETKFVQMERHLQKIEASLVILETKLASIPSDNDNNNETPSTTTTKKEEEPNSSVEEATDEIENDEEISSALDEVSPPVGVRACDDIRYRKFFKMLQVGVPAPAVKQKMQTEGLEPQILDQPNLLLADGMRD</sequence>
<evidence type="ECO:0000256" key="1">
    <source>
        <dbReference type="ARBA" id="ARBA00006290"/>
    </source>
</evidence>
<dbReference type="GO" id="GO:0006887">
    <property type="term" value="P:exocytosis"/>
    <property type="evidence" value="ECO:0007669"/>
    <property type="project" value="TreeGrafter"/>
</dbReference>
<keyword evidence="4" id="KW-1185">Reference proteome</keyword>
<dbReference type="InParanoid" id="B4MUH8"/>
<dbReference type="eggNOG" id="KOG4496">
    <property type="taxonomic scope" value="Eukaryota"/>
</dbReference>
<dbReference type="PANTHER" id="PTHR13015">
    <property type="entry name" value="PROTEIN AD-016-RELATED"/>
    <property type="match status" value="1"/>
</dbReference>
<dbReference type="GO" id="GO:0030041">
    <property type="term" value="P:actin filament polymerization"/>
    <property type="evidence" value="ECO:0007669"/>
    <property type="project" value="TreeGrafter"/>
</dbReference>
<dbReference type="OrthoDB" id="268027at2759"/>
<evidence type="ECO:0000256" key="2">
    <source>
        <dbReference type="SAM" id="MobiDB-lite"/>
    </source>
</evidence>
<dbReference type="AlphaFoldDB" id="B4MUH8"/>
<dbReference type="GO" id="GO:0005654">
    <property type="term" value="C:nucleoplasm"/>
    <property type="evidence" value="ECO:0007669"/>
    <property type="project" value="EnsemblMetazoa"/>
</dbReference>
<dbReference type="KEGG" id="dwi:6642614"/>
<dbReference type="STRING" id="7260.B4MUH8"/>
<reference evidence="3 4" key="1">
    <citation type="journal article" date="2007" name="Nature">
        <title>Evolution of genes and genomes on the Drosophila phylogeny.</title>
        <authorList>
            <consortium name="Drosophila 12 Genomes Consortium"/>
            <person name="Clark A.G."/>
            <person name="Eisen M.B."/>
            <person name="Smith D.R."/>
            <person name="Bergman C.M."/>
            <person name="Oliver B."/>
            <person name="Markow T.A."/>
            <person name="Kaufman T.C."/>
            <person name="Kellis M."/>
            <person name="Gelbart W."/>
            <person name="Iyer V.N."/>
            <person name="Pollard D.A."/>
            <person name="Sackton T.B."/>
            <person name="Larracuente A.M."/>
            <person name="Singh N.D."/>
            <person name="Abad J.P."/>
            <person name="Abt D.N."/>
            <person name="Adryan B."/>
            <person name="Aguade M."/>
            <person name="Akashi H."/>
            <person name="Anderson W.W."/>
            <person name="Aquadro C.F."/>
            <person name="Ardell D.H."/>
            <person name="Arguello R."/>
            <person name="Artieri C.G."/>
            <person name="Barbash D.A."/>
            <person name="Barker D."/>
            <person name="Barsanti P."/>
            <person name="Batterham P."/>
            <person name="Batzoglou S."/>
            <person name="Begun D."/>
            <person name="Bhutkar A."/>
            <person name="Blanco E."/>
            <person name="Bosak S.A."/>
            <person name="Bradley R.K."/>
            <person name="Brand A.D."/>
            <person name="Brent M.R."/>
            <person name="Brooks A.N."/>
            <person name="Brown R.H."/>
            <person name="Butlin R.K."/>
            <person name="Caggese C."/>
            <person name="Calvi B.R."/>
            <person name="Bernardo de Carvalho A."/>
            <person name="Caspi A."/>
            <person name="Castrezana S."/>
            <person name="Celniker S.E."/>
            <person name="Chang J.L."/>
            <person name="Chapple C."/>
            <person name="Chatterji S."/>
            <person name="Chinwalla A."/>
            <person name="Civetta A."/>
            <person name="Clifton S.W."/>
            <person name="Comeron J.M."/>
            <person name="Costello J.C."/>
            <person name="Coyne J.A."/>
            <person name="Daub J."/>
            <person name="David R.G."/>
            <person name="Delcher A.L."/>
            <person name="Delehaunty K."/>
            <person name="Do C.B."/>
            <person name="Ebling H."/>
            <person name="Edwards K."/>
            <person name="Eickbush T."/>
            <person name="Evans J.D."/>
            <person name="Filipski A."/>
            <person name="Findeiss S."/>
            <person name="Freyhult E."/>
            <person name="Fulton L."/>
            <person name="Fulton R."/>
            <person name="Garcia A.C."/>
            <person name="Gardiner A."/>
            <person name="Garfield D.A."/>
            <person name="Garvin B.E."/>
            <person name="Gibson G."/>
            <person name="Gilbert D."/>
            <person name="Gnerre S."/>
            <person name="Godfrey J."/>
            <person name="Good R."/>
            <person name="Gotea V."/>
            <person name="Gravely B."/>
            <person name="Greenberg A.J."/>
            <person name="Griffiths-Jones S."/>
            <person name="Gross S."/>
            <person name="Guigo R."/>
            <person name="Gustafson E.A."/>
            <person name="Haerty W."/>
            <person name="Hahn M.W."/>
            <person name="Halligan D.L."/>
            <person name="Halpern A.L."/>
            <person name="Halter G.M."/>
            <person name="Han M.V."/>
            <person name="Heger A."/>
            <person name="Hillier L."/>
            <person name="Hinrichs A.S."/>
            <person name="Holmes I."/>
            <person name="Hoskins R.A."/>
            <person name="Hubisz M.J."/>
            <person name="Hultmark D."/>
            <person name="Huntley M.A."/>
            <person name="Jaffe D.B."/>
            <person name="Jagadeeshan S."/>
            <person name="Jeck W.R."/>
            <person name="Johnson J."/>
            <person name="Jones C.D."/>
            <person name="Jordan W.C."/>
            <person name="Karpen G.H."/>
            <person name="Kataoka E."/>
            <person name="Keightley P.D."/>
            <person name="Kheradpour P."/>
            <person name="Kirkness E.F."/>
            <person name="Koerich L.B."/>
            <person name="Kristiansen K."/>
            <person name="Kudrna D."/>
            <person name="Kulathinal R.J."/>
            <person name="Kumar S."/>
            <person name="Kwok R."/>
            <person name="Lander E."/>
            <person name="Langley C.H."/>
            <person name="Lapoint R."/>
            <person name="Lazzaro B.P."/>
            <person name="Lee S.J."/>
            <person name="Levesque L."/>
            <person name="Li R."/>
            <person name="Lin C.F."/>
            <person name="Lin M.F."/>
            <person name="Lindblad-Toh K."/>
            <person name="Llopart A."/>
            <person name="Long M."/>
            <person name="Low L."/>
            <person name="Lozovsky E."/>
            <person name="Lu J."/>
            <person name="Luo M."/>
            <person name="Machado C.A."/>
            <person name="Makalowski W."/>
            <person name="Marzo M."/>
            <person name="Matsuda M."/>
            <person name="Matzkin L."/>
            <person name="McAllister B."/>
            <person name="McBride C.S."/>
            <person name="McKernan B."/>
            <person name="McKernan K."/>
            <person name="Mendez-Lago M."/>
            <person name="Minx P."/>
            <person name="Mollenhauer M.U."/>
            <person name="Montooth K."/>
            <person name="Mount S.M."/>
            <person name="Mu X."/>
            <person name="Myers E."/>
            <person name="Negre B."/>
            <person name="Newfeld S."/>
            <person name="Nielsen R."/>
            <person name="Noor M.A."/>
            <person name="O'Grady P."/>
            <person name="Pachter L."/>
            <person name="Papaceit M."/>
            <person name="Parisi M.J."/>
            <person name="Parisi M."/>
            <person name="Parts L."/>
            <person name="Pedersen J.S."/>
            <person name="Pesole G."/>
            <person name="Phillippy A.M."/>
            <person name="Ponting C.P."/>
            <person name="Pop M."/>
            <person name="Porcelli D."/>
            <person name="Powell J.R."/>
            <person name="Prohaska S."/>
            <person name="Pruitt K."/>
            <person name="Puig M."/>
            <person name="Quesneville H."/>
            <person name="Ram K.R."/>
            <person name="Rand D."/>
            <person name="Rasmussen M.D."/>
            <person name="Reed L.K."/>
            <person name="Reenan R."/>
            <person name="Reily A."/>
            <person name="Remington K.A."/>
            <person name="Rieger T.T."/>
            <person name="Ritchie M.G."/>
            <person name="Robin C."/>
            <person name="Rogers Y.H."/>
            <person name="Rohde C."/>
            <person name="Rozas J."/>
            <person name="Rubenfield M.J."/>
            <person name="Ruiz A."/>
            <person name="Russo S."/>
            <person name="Salzberg S.L."/>
            <person name="Sanchez-Gracia A."/>
            <person name="Saranga D.J."/>
            <person name="Sato H."/>
            <person name="Schaeffer S.W."/>
            <person name="Schatz M.C."/>
            <person name="Schlenke T."/>
            <person name="Schwartz R."/>
            <person name="Segarra C."/>
            <person name="Singh R.S."/>
            <person name="Sirot L."/>
            <person name="Sirota M."/>
            <person name="Sisneros N.B."/>
            <person name="Smith C.D."/>
            <person name="Smith T.F."/>
            <person name="Spieth J."/>
            <person name="Stage D.E."/>
            <person name="Stark A."/>
            <person name="Stephan W."/>
            <person name="Strausberg R.L."/>
            <person name="Strempel S."/>
            <person name="Sturgill D."/>
            <person name="Sutton G."/>
            <person name="Sutton G.G."/>
            <person name="Tao W."/>
            <person name="Teichmann S."/>
            <person name="Tobari Y.N."/>
            <person name="Tomimura Y."/>
            <person name="Tsolas J.M."/>
            <person name="Valente V.L."/>
            <person name="Venter E."/>
            <person name="Venter J.C."/>
            <person name="Vicario S."/>
            <person name="Vieira F.G."/>
            <person name="Vilella A.J."/>
            <person name="Villasante A."/>
            <person name="Walenz B."/>
            <person name="Wang J."/>
            <person name="Wasserman M."/>
            <person name="Watts T."/>
            <person name="Wilson D."/>
            <person name="Wilson R.K."/>
            <person name="Wing R.A."/>
            <person name="Wolfner M.F."/>
            <person name="Wong A."/>
            <person name="Wong G.K."/>
            <person name="Wu C.I."/>
            <person name="Wu G."/>
            <person name="Yamamoto D."/>
            <person name="Yang H.P."/>
            <person name="Yang S.P."/>
            <person name="Yorke J.A."/>
            <person name="Yoshida K."/>
            <person name="Zdobnov E."/>
            <person name="Zhang P."/>
            <person name="Zhang Y."/>
            <person name="Zimin A.V."/>
            <person name="Baldwin J."/>
            <person name="Abdouelleil A."/>
            <person name="Abdulkadir J."/>
            <person name="Abebe A."/>
            <person name="Abera B."/>
            <person name="Abreu J."/>
            <person name="Acer S.C."/>
            <person name="Aftuck L."/>
            <person name="Alexander A."/>
            <person name="An P."/>
            <person name="Anderson E."/>
            <person name="Anderson S."/>
            <person name="Arachi H."/>
            <person name="Azer M."/>
            <person name="Bachantsang P."/>
            <person name="Barry A."/>
            <person name="Bayul T."/>
            <person name="Berlin A."/>
            <person name="Bessette D."/>
            <person name="Bloom T."/>
            <person name="Blye J."/>
            <person name="Boguslavskiy L."/>
            <person name="Bonnet C."/>
            <person name="Boukhgalter B."/>
            <person name="Bourzgui I."/>
            <person name="Brown A."/>
            <person name="Cahill P."/>
            <person name="Channer S."/>
            <person name="Cheshatsang Y."/>
            <person name="Chuda L."/>
            <person name="Citroen M."/>
            <person name="Collymore A."/>
            <person name="Cooke P."/>
            <person name="Costello M."/>
            <person name="D'Aco K."/>
            <person name="Daza R."/>
            <person name="De Haan G."/>
            <person name="DeGray S."/>
            <person name="DeMaso C."/>
            <person name="Dhargay N."/>
            <person name="Dooley K."/>
            <person name="Dooley E."/>
            <person name="Doricent M."/>
            <person name="Dorje P."/>
            <person name="Dorjee K."/>
            <person name="Dupes A."/>
            <person name="Elong R."/>
            <person name="Falk J."/>
            <person name="Farina A."/>
            <person name="Faro S."/>
            <person name="Ferguson D."/>
            <person name="Fisher S."/>
            <person name="Foley C.D."/>
            <person name="Franke A."/>
            <person name="Friedrich D."/>
            <person name="Gadbois L."/>
            <person name="Gearin G."/>
            <person name="Gearin C.R."/>
            <person name="Giannoukos G."/>
            <person name="Goode T."/>
            <person name="Graham J."/>
            <person name="Grandbois E."/>
            <person name="Grewal S."/>
            <person name="Gyaltsen K."/>
            <person name="Hafez N."/>
            <person name="Hagos B."/>
            <person name="Hall J."/>
            <person name="Henson C."/>
            <person name="Hollinger A."/>
            <person name="Honan T."/>
            <person name="Huard M.D."/>
            <person name="Hughes L."/>
            <person name="Hurhula B."/>
            <person name="Husby M.E."/>
            <person name="Kamat A."/>
            <person name="Kanga B."/>
            <person name="Kashin S."/>
            <person name="Khazanovich D."/>
            <person name="Kisner P."/>
            <person name="Lance K."/>
            <person name="Lara M."/>
            <person name="Lee W."/>
            <person name="Lennon N."/>
            <person name="Letendre F."/>
            <person name="LeVine R."/>
            <person name="Lipovsky A."/>
            <person name="Liu X."/>
            <person name="Liu J."/>
            <person name="Liu S."/>
            <person name="Lokyitsang T."/>
            <person name="Lokyitsang Y."/>
            <person name="Lubonja R."/>
            <person name="Lui A."/>
            <person name="MacDonald P."/>
            <person name="Magnisalis V."/>
            <person name="Maru K."/>
            <person name="Matthews C."/>
            <person name="McCusker W."/>
            <person name="McDonough S."/>
            <person name="Mehta T."/>
            <person name="Meldrim J."/>
            <person name="Meneus L."/>
            <person name="Mihai O."/>
            <person name="Mihalev A."/>
            <person name="Mihova T."/>
            <person name="Mittelman R."/>
            <person name="Mlenga V."/>
            <person name="Montmayeur A."/>
            <person name="Mulrain L."/>
            <person name="Navidi A."/>
            <person name="Naylor J."/>
            <person name="Negash T."/>
            <person name="Nguyen T."/>
            <person name="Nguyen N."/>
            <person name="Nicol R."/>
            <person name="Norbu C."/>
            <person name="Norbu N."/>
            <person name="Novod N."/>
            <person name="O'Neill B."/>
            <person name="Osman S."/>
            <person name="Markiewicz E."/>
            <person name="Oyono O.L."/>
            <person name="Patti C."/>
            <person name="Phunkhang P."/>
            <person name="Pierre F."/>
            <person name="Priest M."/>
            <person name="Raghuraman S."/>
            <person name="Rege F."/>
            <person name="Reyes R."/>
            <person name="Rise C."/>
            <person name="Rogov P."/>
            <person name="Ross K."/>
            <person name="Ryan E."/>
            <person name="Settipalli S."/>
            <person name="Shea T."/>
            <person name="Sherpa N."/>
            <person name="Shi L."/>
            <person name="Shih D."/>
            <person name="Sparrow T."/>
            <person name="Spaulding J."/>
            <person name="Stalker J."/>
            <person name="Stange-Thomann N."/>
            <person name="Stavropoulos S."/>
            <person name="Stone C."/>
            <person name="Strader C."/>
            <person name="Tesfaye S."/>
            <person name="Thomson T."/>
            <person name="Thoulutsang Y."/>
            <person name="Thoulutsang D."/>
            <person name="Topham K."/>
            <person name="Topping I."/>
            <person name="Tsamla T."/>
            <person name="Vassiliev H."/>
            <person name="Vo A."/>
            <person name="Wangchuk T."/>
            <person name="Wangdi T."/>
            <person name="Weiand M."/>
            <person name="Wilkinson J."/>
            <person name="Wilson A."/>
            <person name="Yadav S."/>
            <person name="Young G."/>
            <person name="Yu Q."/>
            <person name="Zembek L."/>
            <person name="Zhong D."/>
            <person name="Zimmer A."/>
            <person name="Zwirko Z."/>
            <person name="Jaffe D.B."/>
            <person name="Alvarez P."/>
            <person name="Brockman W."/>
            <person name="Butler J."/>
            <person name="Chin C."/>
            <person name="Gnerre S."/>
            <person name="Grabherr M."/>
            <person name="Kleber M."/>
            <person name="Mauceli E."/>
            <person name="MacCallum I."/>
        </authorList>
    </citation>
    <scope>NUCLEOTIDE SEQUENCE [LARGE SCALE GENOMIC DNA]</scope>
    <source>
        <strain evidence="4">Tucson 14030-0811.24</strain>
    </source>
</reference>
<feature type="region of interest" description="Disordered" evidence="2">
    <location>
        <begin position="74"/>
        <end position="118"/>
    </location>
</feature>
<evidence type="ECO:0008006" key="5">
    <source>
        <dbReference type="Google" id="ProtNLM"/>
    </source>
</evidence>
<feature type="compositionally biased region" description="Acidic residues" evidence="2">
    <location>
        <begin position="102"/>
        <end position="113"/>
    </location>
</feature>
<dbReference type="GO" id="GO:0045785">
    <property type="term" value="P:positive regulation of cell adhesion"/>
    <property type="evidence" value="ECO:0007669"/>
    <property type="project" value="EnsemblMetazoa"/>
</dbReference>
<dbReference type="OMA" id="GCETKFV"/>
<dbReference type="FunCoup" id="B4MUH8">
    <property type="interactions" value="1049"/>
</dbReference>
<dbReference type="Proteomes" id="UP000007798">
    <property type="component" value="Unassembled WGS sequence"/>
</dbReference>
<comment type="similarity">
    <text evidence="1">Belongs to the CCDC53 family.</text>
</comment>
<dbReference type="PANTHER" id="PTHR13015:SF0">
    <property type="entry name" value="WASH COMPLEX SUBUNIT 3"/>
    <property type="match status" value="1"/>
</dbReference>
<name>B4MUH8_DROWI</name>
<dbReference type="GO" id="GO:0005635">
    <property type="term" value="C:nuclear envelope"/>
    <property type="evidence" value="ECO:0007669"/>
    <property type="project" value="EnsemblMetazoa"/>
</dbReference>
<dbReference type="HOGENOM" id="CLU_117940_1_0_1"/>
<organism evidence="3 4">
    <name type="scientific">Drosophila willistoni</name>
    <name type="common">Fruit fly</name>
    <dbReference type="NCBI Taxonomy" id="7260"/>
    <lineage>
        <taxon>Eukaryota</taxon>
        <taxon>Metazoa</taxon>
        <taxon>Ecdysozoa</taxon>
        <taxon>Arthropoda</taxon>
        <taxon>Hexapoda</taxon>
        <taxon>Insecta</taxon>
        <taxon>Pterygota</taxon>
        <taxon>Neoptera</taxon>
        <taxon>Endopterygota</taxon>
        <taxon>Diptera</taxon>
        <taxon>Brachycera</taxon>
        <taxon>Muscomorpha</taxon>
        <taxon>Ephydroidea</taxon>
        <taxon>Drosophilidae</taxon>
        <taxon>Drosophila</taxon>
        <taxon>Sophophora</taxon>
    </lineage>
</organism>
<feature type="compositionally biased region" description="Low complexity" evidence="2">
    <location>
        <begin position="76"/>
        <end position="89"/>
    </location>
</feature>
<dbReference type="EMBL" id="CH963857">
    <property type="protein sequence ID" value="EDW76173.1"/>
    <property type="molecule type" value="Genomic_DNA"/>
</dbReference>
<protein>
    <recommendedName>
        <fullName evidence="5">WASH complex subunit 3</fullName>
    </recommendedName>
</protein>
<dbReference type="InterPro" id="IPR019309">
    <property type="entry name" value="WASHC3"/>
</dbReference>
<dbReference type="PhylomeDB" id="B4MUH8"/>
<evidence type="ECO:0000313" key="4">
    <source>
        <dbReference type="Proteomes" id="UP000007798"/>
    </source>
</evidence>
<evidence type="ECO:0000313" key="3">
    <source>
        <dbReference type="EMBL" id="EDW76173.1"/>
    </source>
</evidence>
<dbReference type="Gene3D" id="1.20.5.110">
    <property type="match status" value="1"/>
</dbReference>
<gene>
    <name evidence="3" type="primary">Dwil\GK15316</name>
    <name evidence="3" type="ORF">Dwil_GK15316</name>
</gene>
<accession>B4MUH8</accession>
<dbReference type="GO" id="GO:0140591">
    <property type="term" value="P:nuclear envelope budding"/>
    <property type="evidence" value="ECO:0007669"/>
    <property type="project" value="EnsemblMetazoa"/>
</dbReference>
<dbReference type="GO" id="GO:0071203">
    <property type="term" value="C:WASH complex"/>
    <property type="evidence" value="ECO:0007669"/>
    <property type="project" value="EnsemblMetazoa"/>
</dbReference>